<protein>
    <submittedName>
        <fullName evidence="6">Protein kinase</fullName>
    </submittedName>
</protein>
<feature type="compositionally biased region" description="Basic and acidic residues" evidence="4">
    <location>
        <begin position="698"/>
        <end position="728"/>
    </location>
</feature>
<dbReference type="SMART" id="SM00220">
    <property type="entry name" value="S_TKc"/>
    <property type="match status" value="1"/>
</dbReference>
<feature type="binding site" evidence="3">
    <location>
        <position position="166"/>
    </location>
    <ligand>
        <name>ATP</name>
        <dbReference type="ChEBI" id="CHEBI:30616"/>
    </ligand>
</feature>
<dbReference type="Pfam" id="PF00069">
    <property type="entry name" value="Pkinase"/>
    <property type="match status" value="1"/>
</dbReference>
<accession>V5ETN3</accession>
<feature type="region of interest" description="Disordered" evidence="4">
    <location>
        <begin position="603"/>
        <end position="833"/>
    </location>
</feature>
<dbReference type="CDD" id="cd14008">
    <property type="entry name" value="STKc_LKB1_CaMKK"/>
    <property type="match status" value="1"/>
</dbReference>
<dbReference type="InterPro" id="IPR011009">
    <property type="entry name" value="Kinase-like_dom_sf"/>
</dbReference>
<feature type="compositionally biased region" description="Polar residues" evidence="4">
    <location>
        <begin position="78"/>
        <end position="110"/>
    </location>
</feature>
<dbReference type="GO" id="GO:0004674">
    <property type="term" value="F:protein serine/threonine kinase activity"/>
    <property type="evidence" value="ECO:0007669"/>
    <property type="project" value="TreeGrafter"/>
</dbReference>
<proteinExistence type="predicted"/>
<feature type="compositionally biased region" description="Basic and acidic residues" evidence="4">
    <location>
        <begin position="786"/>
        <end position="802"/>
    </location>
</feature>
<feature type="region of interest" description="Disordered" evidence="4">
    <location>
        <begin position="1"/>
        <end position="113"/>
    </location>
</feature>
<dbReference type="EMBL" id="KI545857">
    <property type="protein sequence ID" value="EST08625.1"/>
    <property type="molecule type" value="Genomic_DNA"/>
</dbReference>
<keyword evidence="7" id="KW-1185">Reference proteome</keyword>
<evidence type="ECO:0000256" key="2">
    <source>
        <dbReference type="ARBA" id="ARBA00022840"/>
    </source>
</evidence>
<evidence type="ECO:0000259" key="5">
    <source>
        <dbReference type="PROSITE" id="PS50011"/>
    </source>
</evidence>
<feature type="compositionally biased region" description="Polar residues" evidence="4">
    <location>
        <begin position="561"/>
        <end position="571"/>
    </location>
</feature>
<feature type="compositionally biased region" description="Basic and acidic residues" evidence="4">
    <location>
        <begin position="575"/>
        <end position="585"/>
    </location>
</feature>
<feature type="compositionally biased region" description="Basic and acidic residues" evidence="4">
    <location>
        <begin position="526"/>
        <end position="559"/>
    </location>
</feature>
<dbReference type="PROSITE" id="PS00108">
    <property type="entry name" value="PROTEIN_KINASE_ST"/>
    <property type="match status" value="1"/>
</dbReference>
<feature type="compositionally biased region" description="Polar residues" evidence="4">
    <location>
        <begin position="663"/>
        <end position="672"/>
    </location>
</feature>
<dbReference type="FunFam" id="1.10.510.10:FF:000571">
    <property type="entry name" value="Maternal embryonic leucine zipper kinase"/>
    <property type="match status" value="1"/>
</dbReference>
<dbReference type="GeneID" id="27417514"/>
<evidence type="ECO:0000313" key="7">
    <source>
        <dbReference type="Proteomes" id="UP000019377"/>
    </source>
</evidence>
<dbReference type="PANTHER" id="PTHR24346">
    <property type="entry name" value="MAP/MICROTUBULE AFFINITY-REGULATING KINASE"/>
    <property type="match status" value="1"/>
</dbReference>
<feature type="compositionally biased region" description="Basic residues" evidence="4">
    <location>
        <begin position="174"/>
        <end position="190"/>
    </location>
</feature>
<keyword evidence="2 3" id="KW-0067">ATP-binding</keyword>
<dbReference type="PANTHER" id="PTHR24346:SF77">
    <property type="entry name" value="SERINE THREONINE PROTEIN KINASE"/>
    <property type="match status" value="1"/>
</dbReference>
<evidence type="ECO:0000313" key="6">
    <source>
        <dbReference type="EMBL" id="EST08625.1"/>
    </source>
</evidence>
<dbReference type="PROSITE" id="PS50011">
    <property type="entry name" value="PROTEIN_KINASE_DOM"/>
    <property type="match status" value="1"/>
</dbReference>
<feature type="domain" description="Protein kinase" evidence="5">
    <location>
        <begin position="136"/>
        <end position="446"/>
    </location>
</feature>
<keyword evidence="6" id="KW-0808">Transferase</keyword>
<dbReference type="eggNOG" id="KOG0585">
    <property type="taxonomic scope" value="Eukaryota"/>
</dbReference>
<dbReference type="GO" id="GO:0005737">
    <property type="term" value="C:cytoplasm"/>
    <property type="evidence" value="ECO:0007669"/>
    <property type="project" value="TreeGrafter"/>
</dbReference>
<dbReference type="RefSeq" id="XP_016293614.1">
    <property type="nucleotide sequence ID" value="XM_016434904.1"/>
</dbReference>
<evidence type="ECO:0000256" key="3">
    <source>
        <dbReference type="PROSITE-ProRule" id="PRU10141"/>
    </source>
</evidence>
<dbReference type="AlphaFoldDB" id="V5ETN3"/>
<feature type="region of interest" description="Disordered" evidence="4">
    <location>
        <begin position="174"/>
        <end position="224"/>
    </location>
</feature>
<dbReference type="STRING" id="1365824.V5ETN3"/>
<feature type="compositionally biased region" description="Polar residues" evidence="4">
    <location>
        <begin position="505"/>
        <end position="518"/>
    </location>
</feature>
<dbReference type="Gene3D" id="1.10.510.10">
    <property type="entry name" value="Transferase(Phosphotransferase) domain 1"/>
    <property type="match status" value="1"/>
</dbReference>
<evidence type="ECO:0000256" key="4">
    <source>
        <dbReference type="SAM" id="MobiDB-lite"/>
    </source>
</evidence>
<feature type="compositionally biased region" description="Polar residues" evidence="4">
    <location>
        <begin position="39"/>
        <end position="51"/>
    </location>
</feature>
<dbReference type="HOGENOM" id="CLU_338359_0_0_1"/>
<reference evidence="7" key="1">
    <citation type="journal article" date="2013" name="Genome Announc.">
        <title>Draft genome sequence of Pseudozyma brasiliensis sp. nov. strain GHG001, a high producer of endo-1,4-xylanase isolated from an insect pest of sugarcane.</title>
        <authorList>
            <person name="Oliveira J.V.D.C."/>
            <person name="dos Santos R.A.C."/>
            <person name="Borges T.A."/>
            <person name="Riano-Pachon D.M."/>
            <person name="Goldman G.H."/>
        </authorList>
    </citation>
    <scope>NUCLEOTIDE SEQUENCE [LARGE SCALE GENOMIC DNA]</scope>
    <source>
        <strain evidence="7">GHG001</strain>
    </source>
</reference>
<keyword evidence="1 3" id="KW-0547">Nucleotide-binding</keyword>
<feature type="compositionally biased region" description="Basic and acidic residues" evidence="4">
    <location>
        <begin position="629"/>
        <end position="638"/>
    </location>
</feature>
<dbReference type="InterPro" id="IPR017441">
    <property type="entry name" value="Protein_kinase_ATP_BS"/>
</dbReference>
<name>V5ETN3_KALBG</name>
<dbReference type="GO" id="GO:0035556">
    <property type="term" value="P:intracellular signal transduction"/>
    <property type="evidence" value="ECO:0007669"/>
    <property type="project" value="TreeGrafter"/>
</dbReference>
<dbReference type="InterPro" id="IPR000719">
    <property type="entry name" value="Prot_kinase_dom"/>
</dbReference>
<feature type="compositionally biased region" description="Basic and acidic residues" evidence="4">
    <location>
        <begin position="808"/>
        <end position="817"/>
    </location>
</feature>
<dbReference type="PROSITE" id="PS00107">
    <property type="entry name" value="PROTEIN_KINASE_ATP"/>
    <property type="match status" value="1"/>
</dbReference>
<dbReference type="Gene3D" id="3.30.200.20">
    <property type="entry name" value="Phosphorylase Kinase, domain 1"/>
    <property type="match status" value="1"/>
</dbReference>
<dbReference type="OrthoDB" id="68483at2759"/>
<feature type="region of interest" description="Disordered" evidence="4">
    <location>
        <begin position="495"/>
        <end position="585"/>
    </location>
</feature>
<keyword evidence="6" id="KW-0418">Kinase</keyword>
<dbReference type="InterPro" id="IPR008271">
    <property type="entry name" value="Ser/Thr_kinase_AS"/>
</dbReference>
<evidence type="ECO:0000256" key="1">
    <source>
        <dbReference type="ARBA" id="ARBA00022741"/>
    </source>
</evidence>
<dbReference type="Proteomes" id="UP000019377">
    <property type="component" value="Unassembled WGS sequence"/>
</dbReference>
<dbReference type="OMA" id="CAICKIT"/>
<dbReference type="GO" id="GO:0005524">
    <property type="term" value="F:ATP binding"/>
    <property type="evidence" value="ECO:0007669"/>
    <property type="project" value="UniProtKB-UniRule"/>
</dbReference>
<organism evidence="6 7">
    <name type="scientific">Kalmanozyma brasiliensis (strain GHG001)</name>
    <name type="common">Yeast</name>
    <name type="synonym">Pseudozyma brasiliensis</name>
    <dbReference type="NCBI Taxonomy" id="1365824"/>
    <lineage>
        <taxon>Eukaryota</taxon>
        <taxon>Fungi</taxon>
        <taxon>Dikarya</taxon>
        <taxon>Basidiomycota</taxon>
        <taxon>Ustilaginomycotina</taxon>
        <taxon>Ustilaginomycetes</taxon>
        <taxon>Ustilaginales</taxon>
        <taxon>Ustilaginaceae</taxon>
        <taxon>Kalmanozyma</taxon>
    </lineage>
</organism>
<dbReference type="SUPFAM" id="SSF56112">
    <property type="entry name" value="Protein kinase-like (PK-like)"/>
    <property type="match status" value="1"/>
</dbReference>
<feature type="compositionally biased region" description="Basic residues" evidence="4">
    <location>
        <begin position="57"/>
        <end position="72"/>
    </location>
</feature>
<sequence>MSQFISGSPEGDDNLPSFMEQRKKLSASPSQTDRKASADPSSSKQQHGSTLSPHSHGAGHHHHSHGHSHNYAHGHGSCSCNASSHGQRTMSNTSNSSLGYGSPSRSMTRTPSHEYRETLDAKSKNLDDGSLVINQYKITDTIGRGAYGTVRKAVLVEDPEVKFAVKEFGKTRLRKTHRADKLRKPARNRAPRAPAGADRDNAGNHSDPTKGGEKHEQKEGDNAKDPLSLIRHEIAILKKLHHPHVVKLYEVLDDPSKDNLYMVFEYCPDGTVIDIKLNHTVEPLPEDVARYYFVQILMGIEYLHENDIVHRDIKPDNILLSDDRKTCKMVDFGVSEMFLKPGDDTMQKSAGSPAFMSPELCTAGHAEYHGKADDIWSFGVTLYCMVVGHLPFDRDNFYEMYEAIKNDEPEYPDHLSDDLKDLLHKMLTKDPEKRITVAEMREHPWTLAVEDGVLLSKEDNLEALVSEITDEDLDCAICKITNIFTFARAIHRFKKGGSMQRARRGTSQTSDGSSNQDHSWFPRSLDSPEKQSRSGSKERGADDAASRLARDVSTIKEESPAPSTATQQKNFEQIKGSREDKEEGVHEIQAAAAHMFESPQMHTFELPPEEPDGNGPLQRNHSGPISTLHRPDDADGQRVSESPRCASPEMVSSPTSEGGFDTEQPQRSTSNDHITRADYTADTNKPDESIATHLSHMVLEHEKEQKQDDPDRKDEARKNEVLPPKHPDPASPDDDADHRAMSVQERAASLGKKGEKKPKPKLLPDQPTVSSPHTEDLGTPPGAADVYKEGKDDGEERDKNGEEYFPQKGKEEQKGEREEQDDETEVEKQAQTV</sequence>
<gene>
    <name evidence="6" type="ORF">PSEUBRA_SCAF15g05639</name>
</gene>
<feature type="compositionally biased region" description="Basic and acidic residues" evidence="4">
    <location>
        <begin position="197"/>
        <end position="224"/>
    </location>
</feature>